<dbReference type="EMBL" id="OY660879">
    <property type="protein sequence ID" value="CAJ1076591.1"/>
    <property type="molecule type" value="Genomic_DNA"/>
</dbReference>
<comment type="similarity">
    <text evidence="3">Belongs to the ZP domain family. ZPC subfamily.</text>
</comment>
<keyword evidence="14" id="KW-0325">Glycoprotein</keyword>
<evidence type="ECO:0000256" key="11">
    <source>
        <dbReference type="ARBA" id="ARBA00022989"/>
    </source>
</evidence>
<evidence type="ECO:0000256" key="15">
    <source>
        <dbReference type="ARBA" id="ARBA00030824"/>
    </source>
</evidence>
<keyword evidence="6" id="KW-0964">Secreted</keyword>
<dbReference type="FunFam" id="2.60.40.3210:FF:000001">
    <property type="entry name" value="Zona pellucida sperm-binding protein 3"/>
    <property type="match status" value="1"/>
</dbReference>
<evidence type="ECO:0000256" key="10">
    <source>
        <dbReference type="ARBA" id="ARBA00022729"/>
    </source>
</evidence>
<proteinExistence type="inferred from homology"/>
<dbReference type="InterPro" id="IPR042235">
    <property type="entry name" value="ZP-C_dom"/>
</dbReference>
<dbReference type="InterPro" id="IPR055356">
    <property type="entry name" value="ZP-N"/>
</dbReference>
<evidence type="ECO:0000256" key="17">
    <source>
        <dbReference type="SAM" id="Phobius"/>
    </source>
</evidence>
<dbReference type="InterPro" id="IPR048290">
    <property type="entry name" value="ZP_chr"/>
</dbReference>
<feature type="signal peptide" evidence="18">
    <location>
        <begin position="1"/>
        <end position="26"/>
    </location>
</feature>
<evidence type="ECO:0000256" key="16">
    <source>
        <dbReference type="SAM" id="MobiDB-lite"/>
    </source>
</evidence>
<keyword evidence="5" id="KW-1003">Cell membrane</keyword>
<feature type="chain" id="PRO_5043897798" description="Zona pellucida sperm-binding protein 3" evidence="18">
    <location>
        <begin position="27"/>
        <end position="588"/>
    </location>
</feature>
<dbReference type="FunFam" id="2.60.40.4100:FF:000002">
    <property type="entry name" value="Zona pellucida sperm-binding protein 3"/>
    <property type="match status" value="1"/>
</dbReference>
<sequence>METFYFWVNLLLGLLSSEICLRSSFAFPQTFYSQHASPQRPELTEGSEHTDQELQKAPSEDPELVNTVRVSCYPDSLDIIIKADMFGVGAPVNSDDIRLGVEHDVFCTAAPSSVDEYRITVGLSECGTKHWMTEDSLVYTNLLIYSPEASPDGLIRMEEAVVPIECHYERSVCLFTVILKLLSFITLIFFLFRKYSLSSLSIAPTWIPYMSTQAAVETLEFDLRIMTNDWTYERSSKVFHLGEPISIEASVRIGHHMGLRVFVSSCVATLSPDIYSVPRYIFIENGCLVDSQLPGSKSHFLPRIQDDKLHLVIDAFRFHNEDRGELYVTCHMNAVPTHDTEALNKACTFVNGRWRSADGNDYLCGQCQNQNEVSSKSSSAGTFGPRGFKKLHKSESWKSAVKNNIVWEQEAKLGPVLVLPGKMKSGPLPEDELPPVLGKISRPALYGSQWRSGLNNRRVEMEKGLTPDPSEDDYDEEEEEEEEDQTLDSELKEDLTTGADLKGDDEGEEAAPAEKVDPADDEESEDAATVEKVDPVLTLKSKAKEIQTNSTAAPSDVSLTVQSTTGVTIRTNGTETGPAPTRTSDPKR</sequence>
<evidence type="ECO:0000256" key="18">
    <source>
        <dbReference type="SAM" id="SignalP"/>
    </source>
</evidence>
<dbReference type="Gene3D" id="2.60.40.4100">
    <property type="entry name" value="Zona pellucida, ZP-C domain"/>
    <property type="match status" value="1"/>
</dbReference>
<dbReference type="PANTHER" id="PTHR11576:SF2">
    <property type="entry name" value="ZONA PELLUCIDA SPERM-BINDING PROTEIN 3"/>
    <property type="match status" value="1"/>
</dbReference>
<dbReference type="GO" id="GO:2000344">
    <property type="term" value="P:positive regulation of acrosome reaction"/>
    <property type="evidence" value="ECO:0007669"/>
    <property type="project" value="TreeGrafter"/>
</dbReference>
<dbReference type="AlphaFoldDB" id="A0AAV1GUX8"/>
<dbReference type="SMART" id="SM00241">
    <property type="entry name" value="ZP"/>
    <property type="match status" value="1"/>
</dbReference>
<dbReference type="GO" id="GO:0035803">
    <property type="term" value="P:egg coat formation"/>
    <property type="evidence" value="ECO:0007669"/>
    <property type="project" value="TreeGrafter"/>
</dbReference>
<name>A0AAV1GUX8_XYRNO</name>
<protein>
    <recommendedName>
        <fullName evidence="4">Zona pellucida sperm-binding protein 3</fullName>
    </recommendedName>
    <alternativeName>
        <fullName evidence="15">Zona pellucida glycoprotein 3</fullName>
    </alternativeName>
</protein>
<feature type="compositionally biased region" description="Polar residues" evidence="16">
    <location>
        <begin position="546"/>
        <end position="575"/>
    </location>
</feature>
<dbReference type="GO" id="GO:0005886">
    <property type="term" value="C:plasma membrane"/>
    <property type="evidence" value="ECO:0007669"/>
    <property type="project" value="UniProtKB-SubCell"/>
</dbReference>
<evidence type="ECO:0000313" key="21">
    <source>
        <dbReference type="Proteomes" id="UP001178508"/>
    </source>
</evidence>
<dbReference type="GO" id="GO:0031012">
    <property type="term" value="C:extracellular matrix"/>
    <property type="evidence" value="ECO:0007669"/>
    <property type="project" value="TreeGrafter"/>
</dbReference>
<keyword evidence="9 17" id="KW-0812">Transmembrane</keyword>
<evidence type="ECO:0000256" key="1">
    <source>
        <dbReference type="ARBA" id="ARBA00004251"/>
    </source>
</evidence>
<organism evidence="20 21">
    <name type="scientific">Xyrichtys novacula</name>
    <name type="common">Pearly razorfish</name>
    <name type="synonym">Hemipteronotus novacula</name>
    <dbReference type="NCBI Taxonomy" id="13765"/>
    <lineage>
        <taxon>Eukaryota</taxon>
        <taxon>Metazoa</taxon>
        <taxon>Chordata</taxon>
        <taxon>Craniata</taxon>
        <taxon>Vertebrata</taxon>
        <taxon>Euteleostomi</taxon>
        <taxon>Actinopterygii</taxon>
        <taxon>Neopterygii</taxon>
        <taxon>Teleostei</taxon>
        <taxon>Neoteleostei</taxon>
        <taxon>Acanthomorphata</taxon>
        <taxon>Eupercaria</taxon>
        <taxon>Labriformes</taxon>
        <taxon>Labridae</taxon>
        <taxon>Xyrichtys</taxon>
    </lineage>
</organism>
<evidence type="ECO:0000256" key="3">
    <source>
        <dbReference type="ARBA" id="ARBA00006735"/>
    </source>
</evidence>
<dbReference type="PANTHER" id="PTHR11576">
    <property type="entry name" value="ZONA PELLUCIDA SPERM-BINDING PROTEIN 3"/>
    <property type="match status" value="1"/>
</dbReference>
<dbReference type="Gene3D" id="2.60.40.3210">
    <property type="entry name" value="Zona pellucida, ZP-N domain"/>
    <property type="match status" value="1"/>
</dbReference>
<keyword evidence="7" id="KW-0272">Extracellular matrix</keyword>
<evidence type="ECO:0000256" key="2">
    <source>
        <dbReference type="ARBA" id="ARBA00004498"/>
    </source>
</evidence>
<feature type="compositionally biased region" description="Acidic residues" evidence="16">
    <location>
        <begin position="469"/>
        <end position="487"/>
    </location>
</feature>
<dbReference type="InterPro" id="IPR001507">
    <property type="entry name" value="ZP_dom"/>
</dbReference>
<keyword evidence="13" id="KW-1015">Disulfide bond</keyword>
<evidence type="ECO:0000256" key="4">
    <source>
        <dbReference type="ARBA" id="ARBA00017980"/>
    </source>
</evidence>
<keyword evidence="21" id="KW-1185">Reference proteome</keyword>
<feature type="domain" description="ZP" evidence="19">
    <location>
        <begin position="71"/>
        <end position="354"/>
    </location>
</feature>
<reference evidence="20" key="1">
    <citation type="submission" date="2023-08" db="EMBL/GenBank/DDBJ databases">
        <authorList>
            <person name="Alioto T."/>
            <person name="Alioto T."/>
            <person name="Gomez Garrido J."/>
        </authorList>
    </citation>
    <scope>NUCLEOTIDE SEQUENCE</scope>
</reference>
<feature type="transmembrane region" description="Helical" evidence="17">
    <location>
        <begin position="174"/>
        <end position="192"/>
    </location>
</feature>
<accession>A0AAV1GUX8</accession>
<feature type="compositionally biased region" description="Acidic residues" evidence="16">
    <location>
        <begin position="519"/>
        <end position="528"/>
    </location>
</feature>
<evidence type="ECO:0000256" key="14">
    <source>
        <dbReference type="ARBA" id="ARBA00023180"/>
    </source>
</evidence>
<evidence type="ECO:0000256" key="8">
    <source>
        <dbReference type="ARBA" id="ARBA00022685"/>
    </source>
</evidence>
<evidence type="ECO:0000259" key="19">
    <source>
        <dbReference type="PROSITE" id="PS51034"/>
    </source>
</evidence>
<keyword evidence="11 17" id="KW-1133">Transmembrane helix</keyword>
<feature type="compositionally biased region" description="Basic and acidic residues" evidence="16">
    <location>
        <begin position="42"/>
        <end position="54"/>
    </location>
</feature>
<keyword evidence="8" id="KW-0165">Cleavage on pair of basic residues</keyword>
<feature type="region of interest" description="Disordered" evidence="16">
    <location>
        <begin position="37"/>
        <end position="62"/>
    </location>
</feature>
<keyword evidence="10 18" id="KW-0732">Signal</keyword>
<keyword evidence="12 17" id="KW-0472">Membrane</keyword>
<dbReference type="PROSITE" id="PS51034">
    <property type="entry name" value="ZP_2"/>
    <property type="match status" value="1"/>
</dbReference>
<dbReference type="GO" id="GO:0007339">
    <property type="term" value="P:binding of sperm to zona pellucida"/>
    <property type="evidence" value="ECO:0007669"/>
    <property type="project" value="TreeGrafter"/>
</dbReference>
<evidence type="ECO:0000256" key="13">
    <source>
        <dbReference type="ARBA" id="ARBA00023157"/>
    </source>
</evidence>
<evidence type="ECO:0000256" key="12">
    <source>
        <dbReference type="ARBA" id="ARBA00023136"/>
    </source>
</evidence>
<evidence type="ECO:0000256" key="5">
    <source>
        <dbReference type="ARBA" id="ARBA00022475"/>
    </source>
</evidence>
<feature type="region of interest" description="Disordered" evidence="16">
    <location>
        <begin position="457"/>
        <end position="588"/>
    </location>
</feature>
<comment type="subcellular location">
    <subcellularLocation>
        <location evidence="1">Cell membrane</location>
        <topology evidence="1">Single-pass type I membrane protein</topology>
    </subcellularLocation>
    <subcellularLocation>
        <location evidence="2">Secreted</location>
        <location evidence="2">Extracellular space</location>
        <location evidence="2">Extracellular matrix</location>
    </subcellularLocation>
</comment>
<evidence type="ECO:0000256" key="7">
    <source>
        <dbReference type="ARBA" id="ARBA00022530"/>
    </source>
</evidence>
<evidence type="ECO:0000256" key="6">
    <source>
        <dbReference type="ARBA" id="ARBA00022525"/>
    </source>
</evidence>
<dbReference type="InterPro" id="IPR055355">
    <property type="entry name" value="ZP-C"/>
</dbReference>
<evidence type="ECO:0000256" key="9">
    <source>
        <dbReference type="ARBA" id="ARBA00022692"/>
    </source>
</evidence>
<dbReference type="GO" id="GO:0032190">
    <property type="term" value="F:acrosin binding"/>
    <property type="evidence" value="ECO:0007669"/>
    <property type="project" value="TreeGrafter"/>
</dbReference>
<evidence type="ECO:0000313" key="20">
    <source>
        <dbReference type="EMBL" id="CAJ1076591.1"/>
    </source>
</evidence>
<gene>
    <name evidence="20" type="ORF">XNOV1_A011601</name>
</gene>
<dbReference type="Proteomes" id="UP001178508">
    <property type="component" value="Chromosome 16"/>
</dbReference>
<dbReference type="PRINTS" id="PR00023">
    <property type="entry name" value="ZPELLUCIDA"/>
</dbReference>
<dbReference type="Pfam" id="PF23344">
    <property type="entry name" value="ZP-N"/>
    <property type="match status" value="1"/>
</dbReference>
<dbReference type="Pfam" id="PF00100">
    <property type="entry name" value="Zona_pellucida"/>
    <property type="match status" value="1"/>
</dbReference>